<dbReference type="Proteomes" id="UP000239181">
    <property type="component" value="Unassembled WGS sequence"/>
</dbReference>
<name>A0A2S9I710_9GAMM</name>
<sequence length="124" mass="13564">MTDAGYACLDYLQSPQGMKRMESINRNPEEPIFLPFNTGTLLKPERLIHVAGEDYKACRADYIIRKDGSTCLQFHNASGELWTLEGSPATVAGWYRAALSQGLAGGVQVNEGVTDKTDVVAVKK</sequence>
<reference evidence="1 2" key="1">
    <citation type="submission" date="2017-10" db="EMBL/GenBank/DDBJ databases">
        <title>Draft genome of two endophytic bacteria isolated from 'guarana' Paullinia cupana (Mart.) Ducke.</title>
        <authorList>
            <person name="Siqueira K.A."/>
            <person name="Liotti R.G."/>
            <person name="Mendes T.A."/>
            <person name="Soares M.A."/>
        </authorList>
    </citation>
    <scope>NUCLEOTIDE SEQUENCE [LARGE SCALE GENOMIC DNA]</scope>
    <source>
        <strain evidence="1 2">342</strain>
    </source>
</reference>
<comment type="caution">
    <text evidence="1">The sequence shown here is derived from an EMBL/GenBank/DDBJ whole genome shotgun (WGS) entry which is preliminary data.</text>
</comment>
<dbReference type="EMBL" id="PDET01000017">
    <property type="protein sequence ID" value="PRD13583.1"/>
    <property type="molecule type" value="Genomic_DNA"/>
</dbReference>
<accession>A0A2S9I710</accession>
<dbReference type="AlphaFoldDB" id="A0A2S9I710"/>
<protein>
    <submittedName>
        <fullName evidence="1">Uncharacterized protein</fullName>
    </submittedName>
</protein>
<keyword evidence="2" id="KW-1185">Reference proteome</keyword>
<evidence type="ECO:0000313" key="1">
    <source>
        <dbReference type="EMBL" id="PRD13583.1"/>
    </source>
</evidence>
<organism evidence="1 2">
    <name type="scientific">Pantoea coffeiphila</name>
    <dbReference type="NCBI Taxonomy" id="1465635"/>
    <lineage>
        <taxon>Bacteria</taxon>
        <taxon>Pseudomonadati</taxon>
        <taxon>Pseudomonadota</taxon>
        <taxon>Gammaproteobacteria</taxon>
        <taxon>Enterobacterales</taxon>
        <taxon>Erwiniaceae</taxon>
        <taxon>Pantoea</taxon>
    </lineage>
</organism>
<proteinExistence type="predicted"/>
<gene>
    <name evidence="1" type="ORF">CQW29_20195</name>
</gene>
<evidence type="ECO:0000313" key="2">
    <source>
        <dbReference type="Proteomes" id="UP000239181"/>
    </source>
</evidence>